<proteinExistence type="predicted"/>
<protein>
    <recommendedName>
        <fullName evidence="3">DinB family protein</fullName>
    </recommendedName>
</protein>
<dbReference type="SUPFAM" id="SSF109854">
    <property type="entry name" value="DinB/YfiT-like putative metalloenzymes"/>
    <property type="match status" value="1"/>
</dbReference>
<comment type="caution">
    <text evidence="1">The sequence shown here is derived from an EMBL/GenBank/DDBJ whole genome shotgun (WGS) entry which is preliminary data.</text>
</comment>
<dbReference type="AlphaFoldDB" id="A0A2U2RJR3"/>
<dbReference type="OrthoDB" id="4548523at2"/>
<dbReference type="Proteomes" id="UP000245590">
    <property type="component" value="Unassembled WGS sequence"/>
</dbReference>
<dbReference type="EMBL" id="QFKX01000003">
    <property type="protein sequence ID" value="PWH06071.1"/>
    <property type="molecule type" value="Genomic_DNA"/>
</dbReference>
<keyword evidence="2" id="KW-1185">Reference proteome</keyword>
<evidence type="ECO:0008006" key="3">
    <source>
        <dbReference type="Google" id="ProtNLM"/>
    </source>
</evidence>
<dbReference type="Pfam" id="PF04978">
    <property type="entry name" value="MST"/>
    <property type="match status" value="1"/>
</dbReference>
<dbReference type="InterPro" id="IPR034660">
    <property type="entry name" value="DinB/YfiT-like"/>
</dbReference>
<evidence type="ECO:0000313" key="2">
    <source>
        <dbReference type="Proteomes" id="UP000245590"/>
    </source>
</evidence>
<evidence type="ECO:0000313" key="1">
    <source>
        <dbReference type="EMBL" id="PWH06071.1"/>
    </source>
</evidence>
<organism evidence="1 2">
    <name type="scientific">Brachybacterium endophyticum</name>
    <dbReference type="NCBI Taxonomy" id="2182385"/>
    <lineage>
        <taxon>Bacteria</taxon>
        <taxon>Bacillati</taxon>
        <taxon>Actinomycetota</taxon>
        <taxon>Actinomycetes</taxon>
        <taxon>Micrococcales</taxon>
        <taxon>Dermabacteraceae</taxon>
        <taxon>Brachybacterium</taxon>
    </lineage>
</organism>
<accession>A0A2U2RJR3</accession>
<gene>
    <name evidence="1" type="ORF">DEO23_09665</name>
</gene>
<reference evidence="1 2" key="1">
    <citation type="submission" date="2018-05" db="EMBL/GenBank/DDBJ databases">
        <title>Brachybacterium sp. M1HQ-2T, whole genome shotgun sequence.</title>
        <authorList>
            <person name="Tuo L."/>
        </authorList>
    </citation>
    <scope>NUCLEOTIDE SEQUENCE [LARGE SCALE GENOMIC DNA]</scope>
    <source>
        <strain evidence="1 2">M1HQ-2</strain>
    </source>
</reference>
<dbReference type="RefSeq" id="WP_109275818.1">
    <property type="nucleotide sequence ID" value="NZ_QFKX01000003.1"/>
</dbReference>
<name>A0A2U2RJR3_9MICO</name>
<sequence>MYAPAQDDEITGLVGYIDQQLSALRSSAHGLTEEQAHRAPCRSTLSIGALIKHTIYVMNGALSRIADGPRLRGLTEEDATRHFESTELEEQTSVAELLVTFDEVREEFLRALREVDPGAETMEPSAPWDGREEPSAVRWRFFLVHQVEELARHAGHADIIREQIDGVTVPALMMTRENRPANAFFTPFTPEPGTITV</sequence>
<dbReference type="Gene3D" id="1.20.120.450">
    <property type="entry name" value="dinb family like domain"/>
    <property type="match status" value="1"/>
</dbReference>
<dbReference type="InterPro" id="IPR007061">
    <property type="entry name" value="MST-like"/>
</dbReference>